<sequence>MTGGMWDDDTRLRPEQTVELTVAGLGPVAALVLRTVPGAAELAPAVVPGVPPGRYLAGRRCRTPAGAGTLLAAPRPDGSVRDDVVHLVLDPVAAAAPRYAGGAAAYTAVRPHAPERQRRASERIVLERPVLVVPTRTGNGWIDARTADLSAGGAALVDVPSLRAGDRLRLLLELGPGALLDGGGEVVHRDADGRAGVRLDRLSTRDRAVLDRYLRARQAAALAELRALA</sequence>
<accession>A0A2T4ULM5</accession>
<reference evidence="2 3" key="1">
    <citation type="submission" date="2018-03" db="EMBL/GenBank/DDBJ databases">
        <title>Aquarubrobacter algicola gen. nov., sp. nov., a novel actinobacterium isolated from shallow eutrophic lake during the end of cyanobacterial harmful algal blooms.</title>
        <authorList>
            <person name="Chun S.J."/>
        </authorList>
    </citation>
    <scope>NUCLEOTIDE SEQUENCE [LARGE SCALE GENOMIC DNA]</scope>
    <source>
        <strain evidence="2 3">Seoho-28</strain>
    </source>
</reference>
<keyword evidence="3" id="KW-1185">Reference proteome</keyword>
<dbReference type="InterPro" id="IPR009875">
    <property type="entry name" value="PilZ_domain"/>
</dbReference>
<feature type="domain" description="PilZ" evidence="1">
    <location>
        <begin position="117"/>
        <end position="215"/>
    </location>
</feature>
<dbReference type="GO" id="GO:0035438">
    <property type="term" value="F:cyclic-di-GMP binding"/>
    <property type="evidence" value="ECO:0007669"/>
    <property type="project" value="InterPro"/>
</dbReference>
<dbReference type="Gene3D" id="2.40.10.220">
    <property type="entry name" value="predicted glycosyltransferase like domains"/>
    <property type="match status" value="1"/>
</dbReference>
<name>A0A2T4ULM5_9ACTN</name>
<proteinExistence type="predicted"/>
<comment type="caution">
    <text evidence="2">The sequence shown here is derived from an EMBL/GenBank/DDBJ whole genome shotgun (WGS) entry which is preliminary data.</text>
</comment>
<organism evidence="2 3">
    <name type="scientific">Paraconexibacter algicola</name>
    <dbReference type="NCBI Taxonomy" id="2133960"/>
    <lineage>
        <taxon>Bacteria</taxon>
        <taxon>Bacillati</taxon>
        <taxon>Actinomycetota</taxon>
        <taxon>Thermoleophilia</taxon>
        <taxon>Solirubrobacterales</taxon>
        <taxon>Paraconexibacteraceae</taxon>
        <taxon>Paraconexibacter</taxon>
    </lineage>
</organism>
<dbReference type="AlphaFoldDB" id="A0A2T4ULM5"/>
<evidence type="ECO:0000313" key="2">
    <source>
        <dbReference type="EMBL" id="PTL60126.1"/>
    </source>
</evidence>
<evidence type="ECO:0000313" key="3">
    <source>
        <dbReference type="Proteomes" id="UP000240739"/>
    </source>
</evidence>
<dbReference type="SUPFAM" id="SSF141371">
    <property type="entry name" value="PilZ domain-like"/>
    <property type="match status" value="1"/>
</dbReference>
<dbReference type="Proteomes" id="UP000240739">
    <property type="component" value="Unassembled WGS sequence"/>
</dbReference>
<evidence type="ECO:0000259" key="1">
    <source>
        <dbReference type="Pfam" id="PF07238"/>
    </source>
</evidence>
<protein>
    <recommendedName>
        <fullName evidence="1">PilZ domain-containing protein</fullName>
    </recommendedName>
</protein>
<gene>
    <name evidence="2" type="ORF">C7Y72_10950</name>
</gene>
<dbReference type="EMBL" id="PYYB01000001">
    <property type="protein sequence ID" value="PTL60126.1"/>
    <property type="molecule type" value="Genomic_DNA"/>
</dbReference>
<dbReference type="Pfam" id="PF07238">
    <property type="entry name" value="PilZ"/>
    <property type="match status" value="1"/>
</dbReference>